<evidence type="ECO:0000256" key="3">
    <source>
        <dbReference type="ARBA" id="ARBA00022452"/>
    </source>
</evidence>
<accession>A0ABV5H508</accession>
<dbReference type="InterPro" id="IPR023997">
    <property type="entry name" value="TonB-dep_OMP_SusC/RagA_CS"/>
</dbReference>
<dbReference type="Pfam" id="PF13715">
    <property type="entry name" value="CarbopepD_reg_2"/>
    <property type="match status" value="1"/>
</dbReference>
<name>A0ABV5H508_9FLAO</name>
<dbReference type="SUPFAM" id="SSF49464">
    <property type="entry name" value="Carboxypeptidase regulatory domain-like"/>
    <property type="match status" value="1"/>
</dbReference>
<evidence type="ECO:0000259" key="10">
    <source>
        <dbReference type="Pfam" id="PF00593"/>
    </source>
</evidence>
<keyword evidence="5 9" id="KW-0798">TonB box</keyword>
<evidence type="ECO:0000313" key="12">
    <source>
        <dbReference type="EMBL" id="MFB9106858.1"/>
    </source>
</evidence>
<comment type="similarity">
    <text evidence="8 9">Belongs to the TonB-dependent receptor family.</text>
</comment>
<organism evidence="12 13">
    <name type="scientific">Algibacter miyuki</name>
    <dbReference type="NCBI Taxonomy" id="1306933"/>
    <lineage>
        <taxon>Bacteria</taxon>
        <taxon>Pseudomonadati</taxon>
        <taxon>Bacteroidota</taxon>
        <taxon>Flavobacteriia</taxon>
        <taxon>Flavobacteriales</taxon>
        <taxon>Flavobacteriaceae</taxon>
        <taxon>Algibacter</taxon>
    </lineage>
</organism>
<keyword evidence="3 8" id="KW-1134">Transmembrane beta strand</keyword>
<evidence type="ECO:0000256" key="7">
    <source>
        <dbReference type="ARBA" id="ARBA00023237"/>
    </source>
</evidence>
<dbReference type="Pfam" id="PF07715">
    <property type="entry name" value="Plug"/>
    <property type="match status" value="1"/>
</dbReference>
<keyword evidence="2 8" id="KW-0813">Transport</keyword>
<keyword evidence="7 8" id="KW-0998">Cell outer membrane</keyword>
<comment type="subcellular location">
    <subcellularLocation>
        <location evidence="1 8">Cell outer membrane</location>
        <topology evidence="1 8">Multi-pass membrane protein</topology>
    </subcellularLocation>
</comment>
<reference evidence="12 13" key="1">
    <citation type="submission" date="2024-09" db="EMBL/GenBank/DDBJ databases">
        <authorList>
            <person name="Sun Q."/>
            <person name="Mori K."/>
        </authorList>
    </citation>
    <scope>NUCLEOTIDE SEQUENCE [LARGE SCALE GENOMIC DNA]</scope>
    <source>
        <strain evidence="12 13">CECT 8300</strain>
    </source>
</reference>
<keyword evidence="13" id="KW-1185">Reference proteome</keyword>
<feature type="domain" description="TonB-dependent receptor-like beta-barrel" evidence="10">
    <location>
        <begin position="464"/>
        <end position="1049"/>
    </location>
</feature>
<dbReference type="InterPro" id="IPR039426">
    <property type="entry name" value="TonB-dep_rcpt-like"/>
</dbReference>
<dbReference type="Gene3D" id="2.40.170.20">
    <property type="entry name" value="TonB-dependent receptor, beta-barrel domain"/>
    <property type="match status" value="1"/>
</dbReference>
<dbReference type="EMBL" id="JBHMFA010000035">
    <property type="protein sequence ID" value="MFB9106858.1"/>
    <property type="molecule type" value="Genomic_DNA"/>
</dbReference>
<evidence type="ECO:0000256" key="2">
    <source>
        <dbReference type="ARBA" id="ARBA00022448"/>
    </source>
</evidence>
<evidence type="ECO:0000256" key="1">
    <source>
        <dbReference type="ARBA" id="ARBA00004571"/>
    </source>
</evidence>
<dbReference type="RefSeq" id="WP_290270894.1">
    <property type="nucleotide sequence ID" value="NZ_JAUFQP010000010.1"/>
</dbReference>
<dbReference type="InterPro" id="IPR036942">
    <property type="entry name" value="Beta-barrel_TonB_sf"/>
</dbReference>
<dbReference type="Pfam" id="PF00593">
    <property type="entry name" value="TonB_dep_Rec_b-barrel"/>
    <property type="match status" value="1"/>
</dbReference>
<dbReference type="Proteomes" id="UP001589590">
    <property type="component" value="Unassembled WGS sequence"/>
</dbReference>
<evidence type="ECO:0000256" key="5">
    <source>
        <dbReference type="ARBA" id="ARBA00023077"/>
    </source>
</evidence>
<keyword evidence="6 8" id="KW-0472">Membrane</keyword>
<evidence type="ECO:0000256" key="6">
    <source>
        <dbReference type="ARBA" id="ARBA00023136"/>
    </source>
</evidence>
<proteinExistence type="inferred from homology"/>
<evidence type="ECO:0000256" key="8">
    <source>
        <dbReference type="PROSITE-ProRule" id="PRU01360"/>
    </source>
</evidence>
<dbReference type="Gene3D" id="2.60.40.1120">
    <property type="entry name" value="Carboxypeptidase-like, regulatory domain"/>
    <property type="match status" value="1"/>
</dbReference>
<dbReference type="InterPro" id="IPR008969">
    <property type="entry name" value="CarboxyPept-like_regulatory"/>
</dbReference>
<keyword evidence="4 8" id="KW-0812">Transmembrane</keyword>
<protein>
    <submittedName>
        <fullName evidence="12">SusC/RagA family TonB-linked outer membrane protein</fullName>
    </submittedName>
</protein>
<dbReference type="Gene3D" id="2.170.130.10">
    <property type="entry name" value="TonB-dependent receptor, plug domain"/>
    <property type="match status" value="1"/>
</dbReference>
<feature type="domain" description="TonB-dependent receptor plug" evidence="11">
    <location>
        <begin position="196"/>
        <end position="322"/>
    </location>
</feature>
<evidence type="ECO:0000313" key="13">
    <source>
        <dbReference type="Proteomes" id="UP001589590"/>
    </source>
</evidence>
<dbReference type="PROSITE" id="PS52016">
    <property type="entry name" value="TONB_DEPENDENT_REC_3"/>
    <property type="match status" value="1"/>
</dbReference>
<dbReference type="NCBIfam" id="TIGR04056">
    <property type="entry name" value="OMP_RagA_SusC"/>
    <property type="match status" value="1"/>
</dbReference>
<comment type="caution">
    <text evidence="12">The sequence shown here is derived from an EMBL/GenBank/DDBJ whole genome shotgun (WGS) entry which is preliminary data.</text>
</comment>
<dbReference type="NCBIfam" id="TIGR04057">
    <property type="entry name" value="SusC_RagA_signa"/>
    <property type="match status" value="1"/>
</dbReference>
<dbReference type="InterPro" id="IPR037066">
    <property type="entry name" value="Plug_dom_sf"/>
</dbReference>
<evidence type="ECO:0000256" key="4">
    <source>
        <dbReference type="ARBA" id="ARBA00022692"/>
    </source>
</evidence>
<dbReference type="InterPro" id="IPR023996">
    <property type="entry name" value="TonB-dep_OMP_SusC/RagA"/>
</dbReference>
<dbReference type="InterPro" id="IPR000531">
    <property type="entry name" value="Beta-barrel_TonB"/>
</dbReference>
<sequence>MRAFIFLLCTTVFSFTPDNVLSQNVKITINADKTITVDQIFDLIMNQTDYTFIYQVNMFKDYPKIHLRKGTVKVNNLLERSLSNGDFSIKCIENNTILIVENEAVQSKVSGIVTDNNGVPAAGVNVLEKGTKNGTFTDFDGKYTIIATKGSVLVFSYVGLKTKEIVVANSLEISVTLETDSESLDAVVLVGYGSQKKRDLTGSVSTINVGEINKSNPISLDNALIGRASGVHVVTASGAPGSEASIRIRGLTSVFGNNEPLYVIDGLPIEIGQGLGNSFYAESSYSQLSPLSSINPQDIESIDILKDASATAIYGSRGANGVIIVTTKKGSYSSVPSISLSGTTSISRFTNDYSMLNSEQFHDVIEQAYGNAGANLPADSSLYPYGTNVNTDWKEETDQGAINTNYYLNANGGSLNGSSLYSLSAGVTDQKGAILGTSFKRNTLRTKLETKLSDKLRVGTNFNYNDSENKGRGNTFYYQTVKYRPDIPIYDENGDYAYDAPSFSFQANPYAKTTYPNSVTNKSIILSLFGEYEITKGLFFKTTYSYRTSDNSSFRYTPSYDPLELAYSRKGTLKQGENTFSSRVLDNTLNFNKKINKHDINSVIGVSHTQNKSEYSNVNATNFPDDEVLITPGAASNVALTTGGTISGLSSSFLRVNYNYSNKYYVTFTGRADKSTKFGPENRWGYFPSGAIAWRISKESFLEDVDFVNDLKFRTSYGKTGSANFSDFQYDTFFAAGSFYNNNNGVVSNTIPNPNIRWETTNQLDVSLDYSLWDRRINGSLGYFNKKTSDQILLRDVILETGGSSQFSNIGDFLNKGFEFQIGIDVISTDKFQWTTDLNITSIKSKVLKLNGGYYNNLIEGESISYFSGYKVAGIFQNQTEIDDLNTNSPNGVYQSANTAPGDFKFADVNGDGYIGDDDNNIIGKAEPDFFGGWSNIIRIGNFEVSALFNFSVGNYLYNTNKTDLLIFDTHTNNYSTGILDAWSPTNTNTDIPRLALRDPNNNSRNSDFFIEDASFFRLKNINVTYKLNPSLLKKLFIQRASLSLSASNIFVITSYSGLDPEVNYNGSNNFRQGYDTASYPPVKTISLGLNLNL</sequence>
<evidence type="ECO:0000256" key="9">
    <source>
        <dbReference type="RuleBase" id="RU003357"/>
    </source>
</evidence>
<evidence type="ECO:0000259" key="11">
    <source>
        <dbReference type="Pfam" id="PF07715"/>
    </source>
</evidence>
<dbReference type="SUPFAM" id="SSF56935">
    <property type="entry name" value="Porins"/>
    <property type="match status" value="1"/>
</dbReference>
<gene>
    <name evidence="12" type="ORF">ACFFU1_18260</name>
</gene>
<dbReference type="InterPro" id="IPR012910">
    <property type="entry name" value="Plug_dom"/>
</dbReference>